<sequence>MSTHETFSCDLCPKSFESLGRYNQHLKTHSKPWKCKNCLRGFGLRADLNRHVKLRHTVGNQKYSCRVEGCVFNATRKDNLTQHTRRSHSSTTNYAVVLQDGRKEQIPLPAEIAKQPPAGWILLIQSASNGNISILTTLLESGCDLNSTADDGSTAMHCAARAGHTKIVHLLIERGAAHSVTNLRGRSALFEAVVGGYPDCILLLLRAGATTPRFEQERNDAVSNLAFVDHIIRIGNFELIKNILREKTTQLKYETGSKVRALAVAAARVGDMRVLGYLLDCDPDVLESPYKHLQIYAKEWIECKRQGPLWYAILNGHTQAVQLLLTPSTNYKGPHATTLPRRLLPHAARKGFTEICELFMESMSQVYSDLKMSIQAALLVAAQCGHLSVIKAIKCHEKSQSASLGINLDREILAAFWMNHLDTAQYLLQWKEVIPRDEETHMETLSLEGFGISLIRKGYLKVKDRGKVHLQHRWQNKSLLYFAAEHNARHLVEFVLEHQDFDNATIDASFLWSGMTWKDLRETALGVAQRLGHTEVAGLLIAHGATKQHIKPAQANQEDPLQSKPPEPDSDLEMEEASDLDSDDDSF</sequence>
<accession>A0ACC2I7H7</accession>
<dbReference type="Proteomes" id="UP001153331">
    <property type="component" value="Unassembled WGS sequence"/>
</dbReference>
<evidence type="ECO:0000313" key="2">
    <source>
        <dbReference type="Proteomes" id="UP001153331"/>
    </source>
</evidence>
<organism evidence="1 2">
    <name type="scientific">Boeremia exigua</name>
    <dbReference type="NCBI Taxonomy" id="749465"/>
    <lineage>
        <taxon>Eukaryota</taxon>
        <taxon>Fungi</taxon>
        <taxon>Dikarya</taxon>
        <taxon>Ascomycota</taxon>
        <taxon>Pezizomycotina</taxon>
        <taxon>Dothideomycetes</taxon>
        <taxon>Pleosporomycetidae</taxon>
        <taxon>Pleosporales</taxon>
        <taxon>Pleosporineae</taxon>
        <taxon>Didymellaceae</taxon>
        <taxon>Boeremia</taxon>
    </lineage>
</organism>
<dbReference type="EMBL" id="JAPHNI010000437">
    <property type="protein sequence ID" value="KAJ8111099.1"/>
    <property type="molecule type" value="Genomic_DNA"/>
</dbReference>
<protein>
    <submittedName>
        <fullName evidence="1">Uncharacterized protein</fullName>
    </submittedName>
</protein>
<name>A0ACC2I7H7_9PLEO</name>
<keyword evidence="2" id="KW-1185">Reference proteome</keyword>
<gene>
    <name evidence="1" type="ORF">OPT61_g6227</name>
</gene>
<comment type="caution">
    <text evidence="1">The sequence shown here is derived from an EMBL/GenBank/DDBJ whole genome shotgun (WGS) entry which is preliminary data.</text>
</comment>
<reference evidence="1" key="1">
    <citation type="submission" date="2022-11" db="EMBL/GenBank/DDBJ databases">
        <title>Genome Sequence of Boeremia exigua.</title>
        <authorList>
            <person name="Buettner E."/>
        </authorList>
    </citation>
    <scope>NUCLEOTIDE SEQUENCE</scope>
    <source>
        <strain evidence="1">CU02</strain>
    </source>
</reference>
<proteinExistence type="predicted"/>
<evidence type="ECO:0000313" key="1">
    <source>
        <dbReference type="EMBL" id="KAJ8111099.1"/>
    </source>
</evidence>